<organism evidence="2 3">
    <name type="scientific">Jimgerdemannia flammicorona</name>
    <dbReference type="NCBI Taxonomy" id="994334"/>
    <lineage>
        <taxon>Eukaryota</taxon>
        <taxon>Fungi</taxon>
        <taxon>Fungi incertae sedis</taxon>
        <taxon>Mucoromycota</taxon>
        <taxon>Mucoromycotina</taxon>
        <taxon>Endogonomycetes</taxon>
        <taxon>Endogonales</taxon>
        <taxon>Endogonaceae</taxon>
        <taxon>Jimgerdemannia</taxon>
    </lineage>
</organism>
<proteinExistence type="predicted"/>
<protein>
    <submittedName>
        <fullName evidence="2">Uncharacterized protein</fullName>
    </submittedName>
</protein>
<accession>A0A433QJ11</accession>
<evidence type="ECO:0000313" key="2">
    <source>
        <dbReference type="EMBL" id="RUS29783.1"/>
    </source>
</evidence>
<comment type="caution">
    <text evidence="2">The sequence shown here is derived from an EMBL/GenBank/DDBJ whole genome shotgun (WGS) entry which is preliminary data.</text>
</comment>
<feature type="region of interest" description="Disordered" evidence="1">
    <location>
        <begin position="1"/>
        <end position="38"/>
    </location>
</feature>
<evidence type="ECO:0000256" key="1">
    <source>
        <dbReference type="SAM" id="MobiDB-lite"/>
    </source>
</evidence>
<feature type="compositionally biased region" description="Basic and acidic residues" evidence="1">
    <location>
        <begin position="1"/>
        <end position="11"/>
    </location>
</feature>
<dbReference type="AlphaFoldDB" id="A0A433QJ11"/>
<reference evidence="2 3" key="1">
    <citation type="journal article" date="2018" name="New Phytol.">
        <title>Phylogenomics of Endogonaceae and evolution of mycorrhizas within Mucoromycota.</title>
        <authorList>
            <person name="Chang Y."/>
            <person name="Desiro A."/>
            <person name="Na H."/>
            <person name="Sandor L."/>
            <person name="Lipzen A."/>
            <person name="Clum A."/>
            <person name="Barry K."/>
            <person name="Grigoriev I.V."/>
            <person name="Martin F.M."/>
            <person name="Stajich J.E."/>
            <person name="Smith M.E."/>
            <person name="Bonito G."/>
            <person name="Spatafora J.W."/>
        </authorList>
    </citation>
    <scope>NUCLEOTIDE SEQUENCE [LARGE SCALE GENOMIC DNA]</scope>
    <source>
        <strain evidence="2 3">AD002</strain>
    </source>
</reference>
<gene>
    <name evidence="2" type="ORF">BC938DRAFT_480247</name>
</gene>
<dbReference type="Proteomes" id="UP000274822">
    <property type="component" value="Unassembled WGS sequence"/>
</dbReference>
<name>A0A433QJ11_9FUNG</name>
<keyword evidence="3" id="KW-1185">Reference proteome</keyword>
<dbReference type="EMBL" id="RBNJ01004696">
    <property type="protein sequence ID" value="RUS29783.1"/>
    <property type="molecule type" value="Genomic_DNA"/>
</dbReference>
<sequence length="182" mass="20747">MHRPDQQRLFENRSSLSPRTGTCAERDSQGGRRLRKEKGSIENFDLEYPFDPLFPDPRRMIHSPGEIWDSVVAAKKLSKKQTAQQPARVAHAPPERAYQRGRRRLSAETLVFDTDEDEGAEEVEMVAEKVAETSPGHTFLTLRMIKELVSTASIRSLNSTFRATSMTTAWFSPPRERCSTLR</sequence>
<evidence type="ECO:0000313" key="3">
    <source>
        <dbReference type="Proteomes" id="UP000274822"/>
    </source>
</evidence>